<keyword evidence="2" id="KW-1185">Reference proteome</keyword>
<reference evidence="1" key="1">
    <citation type="submission" date="2020-04" db="EMBL/GenBank/DDBJ databases">
        <title>A chromosome-scale assembly and high-density genetic map of the yellow drum (Nibea albiflora) genome.</title>
        <authorList>
            <person name="Xu D."/>
            <person name="Zhang W."/>
            <person name="Chen R."/>
            <person name="Tan P."/>
            <person name="Wang L."/>
            <person name="Song H."/>
            <person name="Tian L."/>
            <person name="Zhu Q."/>
            <person name="Wang B."/>
        </authorList>
    </citation>
    <scope>NUCLEOTIDE SEQUENCE</scope>
    <source>
        <strain evidence="1">ZJHYS-2018</strain>
    </source>
</reference>
<accession>A0ACB7EXD1</accession>
<gene>
    <name evidence="1" type="primary">EVPL</name>
    <name evidence="1" type="ORF">GBF38_001016</name>
</gene>
<organism evidence="1 2">
    <name type="scientific">Nibea albiflora</name>
    <name type="common">Yellow drum</name>
    <name type="synonym">Corvina albiflora</name>
    <dbReference type="NCBI Taxonomy" id="240163"/>
    <lineage>
        <taxon>Eukaryota</taxon>
        <taxon>Metazoa</taxon>
        <taxon>Chordata</taxon>
        <taxon>Craniata</taxon>
        <taxon>Vertebrata</taxon>
        <taxon>Euteleostomi</taxon>
        <taxon>Actinopterygii</taxon>
        <taxon>Neopterygii</taxon>
        <taxon>Teleostei</taxon>
        <taxon>Neoteleostei</taxon>
        <taxon>Acanthomorphata</taxon>
        <taxon>Eupercaria</taxon>
        <taxon>Sciaenidae</taxon>
        <taxon>Nibea</taxon>
    </lineage>
</organism>
<comment type="caution">
    <text evidence="1">The sequence shown here is derived from an EMBL/GenBank/DDBJ whole genome shotgun (WGS) entry which is preliminary data.</text>
</comment>
<name>A0ACB7EXD1_NIBAL</name>
<proteinExistence type="predicted"/>
<protein>
    <submittedName>
        <fullName evidence="1">Envoplakin</fullName>
    </submittedName>
</protein>
<dbReference type="Proteomes" id="UP000805704">
    <property type="component" value="Chromosome 20"/>
</dbReference>
<evidence type="ECO:0000313" key="2">
    <source>
        <dbReference type="Proteomes" id="UP000805704"/>
    </source>
</evidence>
<dbReference type="EMBL" id="CM024808">
    <property type="protein sequence ID" value="KAG8006435.1"/>
    <property type="molecule type" value="Genomic_DNA"/>
</dbReference>
<sequence length="114" mass="12646">MQKGFMPKENARRYMEAQYLTGGLVNPSKAGRLTVQEALNANLIDSATAGELQNEACHTKELVDPITREKITYKQAMDRCKKDISTGLLLLPVASTDASNAPSYSNYRFNSPYN</sequence>
<evidence type="ECO:0000313" key="1">
    <source>
        <dbReference type="EMBL" id="KAG8006435.1"/>
    </source>
</evidence>